<proteinExistence type="inferred from homology"/>
<dbReference type="InterPro" id="IPR030678">
    <property type="entry name" value="Peptide/Ni-bd"/>
</dbReference>
<dbReference type="InterPro" id="IPR039424">
    <property type="entry name" value="SBP_5"/>
</dbReference>
<comment type="similarity">
    <text evidence="1">Belongs to the bacterial solute-binding protein 5 family.</text>
</comment>
<reference evidence="5 6" key="1">
    <citation type="submission" date="2017-01" db="EMBL/GenBank/DDBJ databases">
        <authorList>
            <person name="Mah S.A."/>
            <person name="Swanson W.J."/>
            <person name="Moy G.W."/>
            <person name="Vacquier V.D."/>
        </authorList>
    </citation>
    <scope>NUCLEOTIDE SEQUENCE [LARGE SCALE GENOMIC DNA]</scope>
    <source>
        <strain evidence="5 6">ASpG1</strain>
    </source>
</reference>
<gene>
    <name evidence="5" type="ORF">SAMN05920897_11261</name>
</gene>
<name>A0A1N6UHH2_9SPIO</name>
<dbReference type="AlphaFoldDB" id="A0A1N6UHH2"/>
<keyword evidence="2" id="KW-0813">Transport</keyword>
<dbReference type="GO" id="GO:0015833">
    <property type="term" value="P:peptide transport"/>
    <property type="evidence" value="ECO:0007669"/>
    <property type="project" value="TreeGrafter"/>
</dbReference>
<protein>
    <submittedName>
        <fullName evidence="5">Peptide/nickel transport system substrate-binding protein</fullName>
    </submittedName>
</protein>
<dbReference type="InterPro" id="IPR000914">
    <property type="entry name" value="SBP_5_dom"/>
</dbReference>
<dbReference type="Gene3D" id="3.40.190.10">
    <property type="entry name" value="Periplasmic binding protein-like II"/>
    <property type="match status" value="1"/>
</dbReference>
<evidence type="ECO:0000256" key="3">
    <source>
        <dbReference type="ARBA" id="ARBA00022729"/>
    </source>
</evidence>
<sequence>MAGRIAGKTGKTPLAVVVLAVLTGLLMLPAWAGAAGRTEEDAAPGTRLVYGISGDPDTLDPHATTGTLTFQTMRSVYDTLVEPDQEGEIVPALASSWEVSSDGLRWVFELRQGVVFHDGQEFTSRDVKASLERLRDPDFASPSSHEFAVVDQVIPHGPWRVELVLAEPHAPLLATLASGWAAMLPADRITQGHDFGAEPVGTGPFRFERWLRDSEILLSRNDSYWMEEAPFLKDVQFRVITEQAVMAQALARGRIDVADIVVEPELSFLRNTDAVKLYESTSALVMVLAINTRRAPLDQLEVRQGINAAIDKQAALDIAYAGGQVVGTFMDVSNPYYADFTDLYCHDPDFAREVADRTSFDRDLVIVLPQNFEPHVRAGELYHEMLRQAGFPVRTQLVDWSTWLSDVYRGGQFDLTVIGHTGKLDPHGRLARYGTEKTYVGWEDEETAAAIEEARRALDPERRRELYGEALHRMARELPFVFVGSPYRYVGLNAALEGFFMDSQLDTPDLRRVRFSAD</sequence>
<evidence type="ECO:0000313" key="6">
    <source>
        <dbReference type="Proteomes" id="UP000186400"/>
    </source>
</evidence>
<keyword evidence="3" id="KW-0732">Signal</keyword>
<dbReference type="OrthoDB" id="304884at2"/>
<dbReference type="PIRSF" id="PIRSF002741">
    <property type="entry name" value="MppA"/>
    <property type="match status" value="1"/>
</dbReference>
<evidence type="ECO:0000256" key="2">
    <source>
        <dbReference type="ARBA" id="ARBA00022448"/>
    </source>
</evidence>
<dbReference type="GO" id="GO:0043190">
    <property type="term" value="C:ATP-binding cassette (ABC) transporter complex"/>
    <property type="evidence" value="ECO:0007669"/>
    <property type="project" value="InterPro"/>
</dbReference>
<evidence type="ECO:0000313" key="5">
    <source>
        <dbReference type="EMBL" id="SIQ64911.1"/>
    </source>
</evidence>
<dbReference type="PANTHER" id="PTHR30290">
    <property type="entry name" value="PERIPLASMIC BINDING COMPONENT OF ABC TRANSPORTER"/>
    <property type="match status" value="1"/>
</dbReference>
<dbReference type="RefSeq" id="WP_076489153.1">
    <property type="nucleotide sequence ID" value="NZ_FTMS01000012.1"/>
</dbReference>
<dbReference type="Gene3D" id="3.10.105.10">
    <property type="entry name" value="Dipeptide-binding Protein, Domain 3"/>
    <property type="match status" value="1"/>
</dbReference>
<accession>A0A1N6UHH2</accession>
<organism evidence="5 6">
    <name type="scientific">Alkalispirochaeta americana</name>
    <dbReference type="NCBI Taxonomy" id="159291"/>
    <lineage>
        <taxon>Bacteria</taxon>
        <taxon>Pseudomonadati</taxon>
        <taxon>Spirochaetota</taxon>
        <taxon>Spirochaetia</taxon>
        <taxon>Spirochaetales</taxon>
        <taxon>Spirochaetaceae</taxon>
        <taxon>Alkalispirochaeta</taxon>
    </lineage>
</organism>
<dbReference type="SUPFAM" id="SSF53850">
    <property type="entry name" value="Periplasmic binding protein-like II"/>
    <property type="match status" value="1"/>
</dbReference>
<dbReference type="Proteomes" id="UP000186400">
    <property type="component" value="Unassembled WGS sequence"/>
</dbReference>
<evidence type="ECO:0000256" key="1">
    <source>
        <dbReference type="ARBA" id="ARBA00005695"/>
    </source>
</evidence>
<dbReference type="GO" id="GO:0030288">
    <property type="term" value="C:outer membrane-bounded periplasmic space"/>
    <property type="evidence" value="ECO:0007669"/>
    <property type="project" value="UniProtKB-ARBA"/>
</dbReference>
<dbReference type="Pfam" id="PF00496">
    <property type="entry name" value="SBP_bac_5"/>
    <property type="match status" value="1"/>
</dbReference>
<dbReference type="GO" id="GO:1904680">
    <property type="term" value="F:peptide transmembrane transporter activity"/>
    <property type="evidence" value="ECO:0007669"/>
    <property type="project" value="TreeGrafter"/>
</dbReference>
<keyword evidence="6" id="KW-1185">Reference proteome</keyword>
<feature type="domain" description="Solute-binding protein family 5" evidence="4">
    <location>
        <begin position="88"/>
        <end position="432"/>
    </location>
</feature>
<dbReference type="PANTHER" id="PTHR30290:SF9">
    <property type="entry name" value="OLIGOPEPTIDE-BINDING PROTEIN APPA"/>
    <property type="match status" value="1"/>
</dbReference>
<dbReference type="STRING" id="159291.SAMN05920897_11261"/>
<dbReference type="EMBL" id="FTMS01000012">
    <property type="protein sequence ID" value="SIQ64911.1"/>
    <property type="molecule type" value="Genomic_DNA"/>
</dbReference>
<evidence type="ECO:0000259" key="4">
    <source>
        <dbReference type="Pfam" id="PF00496"/>
    </source>
</evidence>